<dbReference type="GO" id="GO:0071816">
    <property type="term" value="P:tail-anchored membrane protein insertion into ER membrane"/>
    <property type="evidence" value="ECO:0007669"/>
    <property type="project" value="TreeGrafter"/>
</dbReference>
<dbReference type="Pfam" id="PF02374">
    <property type="entry name" value="ArsA_ATPase"/>
    <property type="match status" value="2"/>
</dbReference>
<name>A0A0E0KRG4_ORYPU</name>
<evidence type="ECO:0000259" key="1">
    <source>
        <dbReference type="Pfam" id="PF02374"/>
    </source>
</evidence>
<sequence length="341" mass="37088">MAALLNPTVRRLALAACRRHPTPAAAAEPLVPHCTSQARYNSNLVKVDDGGFGEMVASGSPRYYVMGGKGGVGKTSMAASLAVKLANRGEPTLIVSTVPHSLADSFEQDMGGGKIVPVSGVDSLFATEIGHMEEENLSYLSWIHGIISRTKLGAIVDPNALHEMLHKVPGVFSEFMAIAQQHILHLLRGINWMEKSFDLLIKAMSAISSDSAVESTIGKEKLNETKQMMGRATKLFHDPQSVEFVIVTIPTVMAVNESSRFHASLKKDGVLVRRLVVNQLLPSSESDCRFWASKRKEETRALNMISNDCELGGLKLIKAQLLDVEPRGVPGLKFFGDAVWK</sequence>
<dbReference type="GO" id="GO:0016887">
    <property type="term" value="F:ATP hydrolysis activity"/>
    <property type="evidence" value="ECO:0007669"/>
    <property type="project" value="InterPro"/>
</dbReference>
<dbReference type="InterPro" id="IPR027417">
    <property type="entry name" value="P-loop_NTPase"/>
</dbReference>
<reference evidence="2" key="2">
    <citation type="submission" date="2018-05" db="EMBL/GenBank/DDBJ databases">
        <title>OpunRS2 (Oryza punctata Reference Sequence Version 2).</title>
        <authorList>
            <person name="Zhang J."/>
            <person name="Kudrna D."/>
            <person name="Lee S."/>
            <person name="Talag J."/>
            <person name="Welchert J."/>
            <person name="Wing R.A."/>
        </authorList>
    </citation>
    <scope>NUCLEOTIDE SEQUENCE [LARGE SCALE GENOMIC DNA]</scope>
</reference>
<dbReference type="GO" id="GO:0043529">
    <property type="term" value="C:GET complex"/>
    <property type="evidence" value="ECO:0007669"/>
    <property type="project" value="TreeGrafter"/>
</dbReference>
<feature type="domain" description="ArsA/GET3 Anion-transporting ATPase-like" evidence="1">
    <location>
        <begin position="62"/>
        <end position="178"/>
    </location>
</feature>
<protein>
    <recommendedName>
        <fullName evidence="1">ArsA/GET3 Anion-transporting ATPase-like domain-containing protein</fullName>
    </recommendedName>
</protein>
<dbReference type="OMA" id="WSTRERY"/>
<proteinExistence type="predicted"/>
<dbReference type="Gene3D" id="3.40.50.300">
    <property type="entry name" value="P-loop containing nucleotide triphosphate hydrolases"/>
    <property type="match status" value="1"/>
</dbReference>
<dbReference type="AlphaFoldDB" id="A0A0E0KRG4"/>
<dbReference type="SUPFAM" id="SSF52540">
    <property type="entry name" value="P-loop containing nucleoside triphosphate hydrolases"/>
    <property type="match status" value="1"/>
</dbReference>
<evidence type="ECO:0000313" key="2">
    <source>
        <dbReference type="EnsemblPlants" id="OPUNC04G12820.1"/>
    </source>
</evidence>
<dbReference type="EnsemblPlants" id="OPUNC04G12820.1">
    <property type="protein sequence ID" value="OPUNC04G12820.1"/>
    <property type="gene ID" value="OPUNC04G12820"/>
</dbReference>
<feature type="domain" description="ArsA/GET3 Anion-transporting ATPase-like" evidence="1">
    <location>
        <begin position="193"/>
        <end position="338"/>
    </location>
</feature>
<organism evidence="2">
    <name type="scientific">Oryza punctata</name>
    <name type="common">Red rice</name>
    <dbReference type="NCBI Taxonomy" id="4537"/>
    <lineage>
        <taxon>Eukaryota</taxon>
        <taxon>Viridiplantae</taxon>
        <taxon>Streptophyta</taxon>
        <taxon>Embryophyta</taxon>
        <taxon>Tracheophyta</taxon>
        <taxon>Spermatophyta</taxon>
        <taxon>Magnoliopsida</taxon>
        <taxon>Liliopsida</taxon>
        <taxon>Poales</taxon>
        <taxon>Poaceae</taxon>
        <taxon>BOP clade</taxon>
        <taxon>Oryzoideae</taxon>
        <taxon>Oryzeae</taxon>
        <taxon>Oryzinae</taxon>
        <taxon>Oryza</taxon>
    </lineage>
</organism>
<evidence type="ECO:0000313" key="3">
    <source>
        <dbReference type="Proteomes" id="UP000026962"/>
    </source>
</evidence>
<dbReference type="PANTHER" id="PTHR10803:SF8">
    <property type="entry name" value="ARSENICAL PUMP-DRIVING ATPASE"/>
    <property type="match status" value="1"/>
</dbReference>
<dbReference type="PANTHER" id="PTHR10803">
    <property type="entry name" value="ARSENICAL PUMP-DRIVING ATPASE ARSENITE-TRANSLOCATING ATPASE"/>
    <property type="match status" value="1"/>
</dbReference>
<keyword evidence="3" id="KW-1185">Reference proteome</keyword>
<dbReference type="eggNOG" id="KOG2825">
    <property type="taxonomic scope" value="Eukaryota"/>
</dbReference>
<dbReference type="STRING" id="4537.A0A0E0KRG4"/>
<dbReference type="CDD" id="cd02035">
    <property type="entry name" value="ArsA"/>
    <property type="match status" value="1"/>
</dbReference>
<dbReference type="Proteomes" id="UP000026962">
    <property type="component" value="Chromosome 4"/>
</dbReference>
<reference evidence="2" key="1">
    <citation type="submission" date="2015-04" db="UniProtKB">
        <authorList>
            <consortium name="EnsemblPlants"/>
        </authorList>
    </citation>
    <scope>IDENTIFICATION</scope>
</reference>
<dbReference type="InterPro" id="IPR025723">
    <property type="entry name" value="ArsA/GET3_ATPase-like"/>
</dbReference>
<dbReference type="InterPro" id="IPR016300">
    <property type="entry name" value="ATPase_ArsA/GET3"/>
</dbReference>
<dbReference type="Gramene" id="OPUNC04G12820.1">
    <property type="protein sequence ID" value="OPUNC04G12820.1"/>
    <property type="gene ID" value="OPUNC04G12820"/>
</dbReference>
<dbReference type="GO" id="GO:0005524">
    <property type="term" value="F:ATP binding"/>
    <property type="evidence" value="ECO:0007669"/>
    <property type="project" value="InterPro"/>
</dbReference>
<accession>A0A0E0KRG4</accession>